<organism evidence="3 4">
    <name type="scientific">Sulfurimonas diazotrophicus</name>
    <dbReference type="NCBI Taxonomy" id="3131939"/>
    <lineage>
        <taxon>Bacteria</taxon>
        <taxon>Pseudomonadati</taxon>
        <taxon>Campylobacterota</taxon>
        <taxon>Epsilonproteobacteria</taxon>
        <taxon>Campylobacterales</taxon>
        <taxon>Sulfurimonadaceae</taxon>
        <taxon>Sulfurimonas</taxon>
    </lineage>
</organism>
<keyword evidence="1" id="KW-0175">Coiled coil</keyword>
<name>A0ABZ3H9T7_9BACT</name>
<gene>
    <name evidence="3" type="ORF">WCY31_00845</name>
</gene>
<sequence length="448" mass="50917">MKLSHLRQIAEYLRAFKHINAIHRVNDTTIKIVLGEKSLYANMQKGHSYLAMCRHDIRRSKVYQAPFDVVLAKRFNRAVITDISLYNDDKILRIEAALSGAYKHSKTILQLEFTGKTTNAIILDEDEVVLEALRHIDASTSYRVVRVGQPLLPPPPLAFTPKDYPLDDVETYLYEVCDKEQTARLAALKKQKVGLLQKKLKRLEKHLDALEDEAALEAEAARLQHLGNLALANLYKIKPYQTRLTLDDYDGSVVEVELPRAFASAHQVSDHFFKLAKKTKQKAANMHIEREGLEGKVRHFEHFIATVEGATTVEEIARLFPPKQTGRIKEKSDDAVETFWIEGYKVQLGKNERGNVALLQRARARDIWLHLRDRPSTHVIITTDKQKVPESVLEAAAKLCVDFSVMSPGLFEVDYTPRREVKIQEGANVLYNKYETMTVSKEAAVPGP</sequence>
<evidence type="ECO:0000259" key="2">
    <source>
        <dbReference type="Pfam" id="PF05670"/>
    </source>
</evidence>
<evidence type="ECO:0000313" key="4">
    <source>
        <dbReference type="Proteomes" id="UP001447842"/>
    </source>
</evidence>
<accession>A0ABZ3H9T7</accession>
<reference evidence="3 4" key="1">
    <citation type="submission" date="2024-03" db="EMBL/GenBank/DDBJ databases">
        <title>Sulfurimonas sp. HSL3-1.</title>
        <authorList>
            <person name="Wang S."/>
        </authorList>
    </citation>
    <scope>NUCLEOTIDE SEQUENCE [LARGE SCALE GENOMIC DNA]</scope>
    <source>
        <strain evidence="3 4">HSL3-1</strain>
    </source>
</reference>
<evidence type="ECO:0000313" key="3">
    <source>
        <dbReference type="EMBL" id="XAU15258.1"/>
    </source>
</evidence>
<dbReference type="EMBL" id="CP147920">
    <property type="protein sequence ID" value="XAU15258.1"/>
    <property type="molecule type" value="Genomic_DNA"/>
</dbReference>
<dbReference type="InterPro" id="IPR008532">
    <property type="entry name" value="NFACT_RNA-bd"/>
</dbReference>
<dbReference type="Proteomes" id="UP001447842">
    <property type="component" value="Chromosome"/>
</dbReference>
<proteinExistence type="predicted"/>
<keyword evidence="4" id="KW-1185">Reference proteome</keyword>
<dbReference type="RefSeq" id="WP_345972815.1">
    <property type="nucleotide sequence ID" value="NZ_CP147920.1"/>
</dbReference>
<feature type="coiled-coil region" evidence="1">
    <location>
        <begin position="193"/>
        <end position="220"/>
    </location>
</feature>
<evidence type="ECO:0000256" key="1">
    <source>
        <dbReference type="SAM" id="Coils"/>
    </source>
</evidence>
<dbReference type="Pfam" id="PF05833">
    <property type="entry name" value="NFACT_N"/>
    <property type="match status" value="2"/>
</dbReference>
<feature type="domain" description="NFACT RNA-binding" evidence="2">
    <location>
        <begin position="342"/>
        <end position="425"/>
    </location>
</feature>
<dbReference type="Gene3D" id="2.30.310.10">
    <property type="entry name" value="ibrinogen binding protein from staphylococcus aureus domain"/>
    <property type="match status" value="1"/>
</dbReference>
<protein>
    <submittedName>
        <fullName evidence="3">NFACT RNA binding domain-containing protein</fullName>
    </submittedName>
</protein>
<dbReference type="Pfam" id="PF05670">
    <property type="entry name" value="NFACT-R_1"/>
    <property type="match status" value="1"/>
</dbReference>